<dbReference type="InterPro" id="IPR000408">
    <property type="entry name" value="Reg_chr_condens"/>
</dbReference>
<keyword evidence="4" id="KW-1185">Reference proteome</keyword>
<dbReference type="Proteomes" id="UP001597493">
    <property type="component" value="Unassembled WGS sequence"/>
</dbReference>
<dbReference type="EMBL" id="JBHUMY010000006">
    <property type="protein sequence ID" value="MFD2659955.1"/>
    <property type="molecule type" value="Genomic_DNA"/>
</dbReference>
<protein>
    <submittedName>
        <fullName evidence="3">Stalk domain-containing protein</fullName>
    </submittedName>
</protein>
<dbReference type="RefSeq" id="WP_379270628.1">
    <property type="nucleotide sequence ID" value="NZ_JBHUGT010000032.1"/>
</dbReference>
<evidence type="ECO:0000313" key="4">
    <source>
        <dbReference type="Proteomes" id="UP001597493"/>
    </source>
</evidence>
<dbReference type="PANTHER" id="PTHR45982">
    <property type="entry name" value="REGULATOR OF CHROMOSOME CONDENSATION"/>
    <property type="match status" value="1"/>
</dbReference>
<dbReference type="InterPro" id="IPR009091">
    <property type="entry name" value="RCC1/BLIP-II"/>
</dbReference>
<evidence type="ECO:0000256" key="1">
    <source>
        <dbReference type="SAM" id="SignalP"/>
    </source>
</evidence>
<feature type="signal peptide" evidence="1">
    <location>
        <begin position="1"/>
        <end position="25"/>
    </location>
</feature>
<dbReference type="InterPro" id="IPR012854">
    <property type="entry name" value="Cu_amine_oxidase-like_N"/>
</dbReference>
<dbReference type="Gene3D" id="3.30.457.10">
    <property type="entry name" value="Copper amine oxidase-like, N-terminal domain"/>
    <property type="match status" value="1"/>
</dbReference>
<keyword evidence="1" id="KW-0732">Signal</keyword>
<dbReference type="Pfam" id="PF00415">
    <property type="entry name" value="RCC1"/>
    <property type="match status" value="1"/>
</dbReference>
<dbReference type="Pfam" id="PF07833">
    <property type="entry name" value="Cu_amine_oxidN1"/>
    <property type="match status" value="1"/>
</dbReference>
<feature type="domain" description="Copper amine oxidase-like N-terminal" evidence="2">
    <location>
        <begin position="369"/>
        <end position="477"/>
    </location>
</feature>
<evidence type="ECO:0000313" key="3">
    <source>
        <dbReference type="EMBL" id="MFD2659955.1"/>
    </source>
</evidence>
<evidence type="ECO:0000259" key="2">
    <source>
        <dbReference type="Pfam" id="PF07833"/>
    </source>
</evidence>
<accession>A0ABW5QUU9</accession>
<dbReference type="InterPro" id="IPR051553">
    <property type="entry name" value="Ran_GTPase-activating"/>
</dbReference>
<feature type="chain" id="PRO_5046008781" evidence="1">
    <location>
        <begin position="26"/>
        <end position="482"/>
    </location>
</feature>
<comment type="caution">
    <text evidence="3">The sequence shown here is derived from an EMBL/GenBank/DDBJ whole genome shotgun (WGS) entry which is preliminary data.</text>
</comment>
<proteinExistence type="predicted"/>
<reference evidence="4" key="1">
    <citation type="journal article" date="2019" name="Int. J. Syst. Evol. Microbiol.">
        <title>The Global Catalogue of Microorganisms (GCM) 10K type strain sequencing project: providing services to taxonomists for standard genome sequencing and annotation.</title>
        <authorList>
            <consortium name="The Broad Institute Genomics Platform"/>
            <consortium name="The Broad Institute Genome Sequencing Center for Infectious Disease"/>
            <person name="Wu L."/>
            <person name="Ma J."/>
        </authorList>
    </citation>
    <scope>NUCLEOTIDE SEQUENCE [LARGE SCALE GENOMIC DNA]</scope>
    <source>
        <strain evidence="4">TISTR 1827</strain>
    </source>
</reference>
<dbReference type="SUPFAM" id="SSF55383">
    <property type="entry name" value="Copper amine oxidase, domain N"/>
    <property type="match status" value="1"/>
</dbReference>
<gene>
    <name evidence="3" type="ORF">ACFSW5_06695</name>
</gene>
<sequence length="482" mass="51478">MKRTNMIITAAIALSLAGNAGMASAEEAQSGSIASFGATSLIKKDGTLWVWGNDRAVPTAVPGLTGAQQSFDSGLVRKNDDTVWLWQSDPQTGKLNALPVEGVDGVVDSDEDVVANEAGQVFAAESDGDLSRFKPVAGIDRVKSVESYWDQEYNSHYAFLKDDGTVWTGNDSLSGFAQVQPLSGIVQIDGDIALKQDGTVWELQQGVTGKSSAQASQIKGLSGVRSIWGNSGAMLAIDGQGRLWFRGETITGFSDGTTYHKNTDPVLLTGISKVKKAVIVERSIVALTQANTVYTASIEREKMPANAAFELLAKDIAGLESGYRHVIMQRTDGTLWGWGYGKHGELGNGGFEVFETTPVPVQRPIAVSINGQDAALPTGVITRNGQNFVPLRSVFEQLGAVIKYDEPTKTATVTSSGDQPVAIGVNVKTGQVTLNNEAVQLDNQPFNVNGTLYLPLRFISEKLGAKVEWLPSEERIAITIGL</sequence>
<dbReference type="InterPro" id="IPR036582">
    <property type="entry name" value="Mao_N_sf"/>
</dbReference>
<dbReference type="Gene3D" id="2.130.10.30">
    <property type="entry name" value="Regulator of chromosome condensation 1/beta-lactamase-inhibitor protein II"/>
    <property type="match status" value="1"/>
</dbReference>
<organism evidence="3 4">
    <name type="scientific">Paenibacillus thailandensis</name>
    <dbReference type="NCBI Taxonomy" id="393250"/>
    <lineage>
        <taxon>Bacteria</taxon>
        <taxon>Bacillati</taxon>
        <taxon>Bacillota</taxon>
        <taxon>Bacilli</taxon>
        <taxon>Bacillales</taxon>
        <taxon>Paenibacillaceae</taxon>
        <taxon>Paenibacillus</taxon>
    </lineage>
</organism>
<dbReference type="SUPFAM" id="SSF50985">
    <property type="entry name" value="RCC1/BLIP-II"/>
    <property type="match status" value="1"/>
</dbReference>
<name>A0ABW5QUU9_9BACL</name>
<dbReference type="PANTHER" id="PTHR45982:SF1">
    <property type="entry name" value="REGULATOR OF CHROMOSOME CONDENSATION"/>
    <property type="match status" value="1"/>
</dbReference>